<evidence type="ECO:0000313" key="2">
    <source>
        <dbReference type="EMBL" id="NIX76934.1"/>
    </source>
</evidence>
<organism evidence="2 3">
    <name type="scientific">Microvirga terricola</name>
    <dbReference type="NCBI Taxonomy" id="2719797"/>
    <lineage>
        <taxon>Bacteria</taxon>
        <taxon>Pseudomonadati</taxon>
        <taxon>Pseudomonadota</taxon>
        <taxon>Alphaproteobacteria</taxon>
        <taxon>Hyphomicrobiales</taxon>
        <taxon>Methylobacteriaceae</taxon>
        <taxon>Microvirga</taxon>
    </lineage>
</organism>
<name>A0ABX0VAS8_9HYPH</name>
<dbReference type="Proteomes" id="UP000707352">
    <property type="component" value="Unassembled WGS sequence"/>
</dbReference>
<proteinExistence type="predicted"/>
<comment type="caution">
    <text evidence="2">The sequence shown here is derived from an EMBL/GenBank/DDBJ whole genome shotgun (WGS) entry which is preliminary data.</text>
</comment>
<dbReference type="EMBL" id="JAATJS010000003">
    <property type="protein sequence ID" value="NIX76934.1"/>
    <property type="molecule type" value="Genomic_DNA"/>
</dbReference>
<keyword evidence="1" id="KW-0732">Signal</keyword>
<keyword evidence="3" id="KW-1185">Reference proteome</keyword>
<evidence type="ECO:0000256" key="1">
    <source>
        <dbReference type="SAM" id="SignalP"/>
    </source>
</evidence>
<feature type="chain" id="PRO_5045539204" evidence="1">
    <location>
        <begin position="25"/>
        <end position="76"/>
    </location>
</feature>
<reference evidence="2 3" key="1">
    <citation type="submission" date="2020-03" db="EMBL/GenBank/DDBJ databases">
        <title>The genome sequence of Microvirga sp. c23x22.</title>
        <authorList>
            <person name="Zhang X."/>
        </authorList>
    </citation>
    <scope>NUCLEOTIDE SEQUENCE [LARGE SCALE GENOMIC DNA]</scope>
    <source>
        <strain evidence="3">c23x22</strain>
    </source>
</reference>
<feature type="signal peptide" evidence="1">
    <location>
        <begin position="1"/>
        <end position="24"/>
    </location>
</feature>
<gene>
    <name evidence="2" type="ORF">HB375_09945</name>
</gene>
<protein>
    <submittedName>
        <fullName evidence="2">Uncharacterized protein</fullName>
    </submittedName>
</protein>
<accession>A0ABX0VAS8</accession>
<sequence>MTIRKSVLVLALAISAFSATQASAFFHYDDERDPPRGLNGVSATGLTDQGLADLKVGKAAHSKSVVLPDGSRVEIK</sequence>
<evidence type="ECO:0000313" key="3">
    <source>
        <dbReference type="Proteomes" id="UP000707352"/>
    </source>
</evidence>
<dbReference type="RefSeq" id="WP_167672835.1">
    <property type="nucleotide sequence ID" value="NZ_JAATJS010000003.1"/>
</dbReference>